<dbReference type="PANTHER" id="PTHR30005:SF0">
    <property type="entry name" value="RETROGRADE REGULATION PROTEIN 2"/>
    <property type="match status" value="1"/>
</dbReference>
<evidence type="ECO:0000313" key="3">
    <source>
        <dbReference type="Proteomes" id="UP000036958"/>
    </source>
</evidence>
<dbReference type="SUPFAM" id="SSF53067">
    <property type="entry name" value="Actin-like ATPase domain"/>
    <property type="match status" value="2"/>
</dbReference>
<organism evidence="2 3">
    <name type="scientific">Sunxiuqinia dokdonensis</name>
    <dbReference type="NCBI Taxonomy" id="1409788"/>
    <lineage>
        <taxon>Bacteria</taxon>
        <taxon>Pseudomonadati</taxon>
        <taxon>Bacteroidota</taxon>
        <taxon>Bacteroidia</taxon>
        <taxon>Marinilabiliales</taxon>
        <taxon>Prolixibacteraceae</taxon>
        <taxon>Sunxiuqinia</taxon>
    </lineage>
</organism>
<evidence type="ECO:0000259" key="1">
    <source>
        <dbReference type="Pfam" id="PF02541"/>
    </source>
</evidence>
<dbReference type="Pfam" id="PF02541">
    <property type="entry name" value="Ppx-GppA"/>
    <property type="match status" value="1"/>
</dbReference>
<dbReference type="Gene3D" id="3.30.420.150">
    <property type="entry name" value="Exopolyphosphatase. Domain 2"/>
    <property type="match status" value="1"/>
</dbReference>
<name>A0A0L8VDE7_9BACT</name>
<reference evidence="3" key="1">
    <citation type="submission" date="2015-07" db="EMBL/GenBank/DDBJ databases">
        <title>Genome sequencing of Sunxiuqinia dokdonensis strain SK.</title>
        <authorList>
            <person name="Ahn S."/>
            <person name="Kim B.-C."/>
        </authorList>
    </citation>
    <scope>NUCLEOTIDE SEQUENCE [LARGE SCALE GENOMIC DNA]</scope>
    <source>
        <strain evidence="3">SK</strain>
    </source>
</reference>
<dbReference type="GO" id="GO:0016462">
    <property type="term" value="F:pyrophosphatase activity"/>
    <property type="evidence" value="ECO:0007669"/>
    <property type="project" value="TreeGrafter"/>
</dbReference>
<dbReference type="AlphaFoldDB" id="A0A0L8VDE7"/>
<dbReference type="PANTHER" id="PTHR30005">
    <property type="entry name" value="EXOPOLYPHOSPHATASE"/>
    <property type="match status" value="1"/>
</dbReference>
<evidence type="ECO:0000313" key="2">
    <source>
        <dbReference type="EMBL" id="KOH46489.1"/>
    </source>
</evidence>
<dbReference type="CDD" id="cd24055">
    <property type="entry name" value="ASKHA_NBD_ChPPX-like"/>
    <property type="match status" value="1"/>
</dbReference>
<feature type="domain" description="Ppx/GppA phosphatase N-terminal" evidence="1">
    <location>
        <begin position="16"/>
        <end position="302"/>
    </location>
</feature>
<dbReference type="InterPro" id="IPR043129">
    <property type="entry name" value="ATPase_NBD"/>
</dbReference>
<dbReference type="RefSeq" id="WP_053179634.1">
    <property type="nucleotide sequence ID" value="NZ_LGIA01000025.1"/>
</dbReference>
<sequence length="304" mass="33833">MKLAVIDLGTNTCNLLIAEINQQQYTLLYQGKVGVKLGKGGINKNLLTAEAFERATQALKKHQETIAGFNIDHVITIGTSAVRDAINRTDFESHILQETGLQLQIISGEREADLIFKGVRLALKNLPDDTLIMDIGGGSNEFIEIKQSQITYKESFPLGMARVLEQFPLTDPISASEMQAIESWFDKGMQSLWTQLNGKQPSQLIGCSGAFDTLADLLDQTAPGTKARQQQAIELADFNRIADEVIHSTKAQRDQMTGMEPLRVEMIVPALILIRLVVKKLDISKIVQTDYALREGILFEWIYD</sequence>
<protein>
    <recommendedName>
        <fullName evidence="1">Ppx/GppA phosphatase N-terminal domain-containing protein</fullName>
    </recommendedName>
</protein>
<accession>A0A0L8VDE7</accession>
<proteinExistence type="predicted"/>
<comment type="caution">
    <text evidence="2">The sequence shown here is derived from an EMBL/GenBank/DDBJ whole genome shotgun (WGS) entry which is preliminary data.</text>
</comment>
<gene>
    <name evidence="2" type="ORF">NC99_06280</name>
</gene>
<dbReference type="STRING" id="1409788.NC99_06280"/>
<dbReference type="OrthoDB" id="9814545at2"/>
<dbReference type="Gene3D" id="3.30.420.40">
    <property type="match status" value="1"/>
</dbReference>
<keyword evidence="3" id="KW-1185">Reference proteome</keyword>
<dbReference type="InterPro" id="IPR050273">
    <property type="entry name" value="GppA/Ppx_hydrolase"/>
</dbReference>
<dbReference type="EMBL" id="LGIA01000025">
    <property type="protein sequence ID" value="KOH46489.1"/>
    <property type="molecule type" value="Genomic_DNA"/>
</dbReference>
<dbReference type="Proteomes" id="UP000036958">
    <property type="component" value="Unassembled WGS sequence"/>
</dbReference>
<dbReference type="InterPro" id="IPR003695">
    <property type="entry name" value="Ppx_GppA_N"/>
</dbReference>